<evidence type="ECO:0000256" key="1">
    <source>
        <dbReference type="SAM" id="MobiDB-lite"/>
    </source>
</evidence>
<evidence type="ECO:0008006" key="6">
    <source>
        <dbReference type="Google" id="ProtNLM"/>
    </source>
</evidence>
<evidence type="ECO:0000313" key="4">
    <source>
        <dbReference type="EMBL" id="SFJ35073.1"/>
    </source>
</evidence>
<keyword evidence="2" id="KW-0472">Membrane</keyword>
<reference evidence="5" key="1">
    <citation type="submission" date="2016-10" db="EMBL/GenBank/DDBJ databases">
        <authorList>
            <person name="Varghese N."/>
            <person name="Submissions S."/>
        </authorList>
    </citation>
    <scope>NUCLEOTIDE SEQUENCE [LARGE SCALE GENOMIC DNA]</scope>
    <source>
        <strain evidence="5">DSM 28881</strain>
    </source>
</reference>
<feature type="signal peptide" evidence="3">
    <location>
        <begin position="1"/>
        <end position="22"/>
    </location>
</feature>
<dbReference type="Proteomes" id="UP000199559">
    <property type="component" value="Unassembled WGS sequence"/>
</dbReference>
<keyword evidence="3" id="KW-0732">Signal</keyword>
<dbReference type="RefSeq" id="WP_090840578.1">
    <property type="nucleotide sequence ID" value="NZ_CANLBQ010000006.1"/>
</dbReference>
<feature type="compositionally biased region" description="Polar residues" evidence="1">
    <location>
        <begin position="99"/>
        <end position="118"/>
    </location>
</feature>
<gene>
    <name evidence="4" type="ORF">SAMN05443431_106221</name>
</gene>
<feature type="region of interest" description="Disordered" evidence="1">
    <location>
        <begin position="183"/>
        <end position="209"/>
    </location>
</feature>
<keyword evidence="5" id="KW-1185">Reference proteome</keyword>
<evidence type="ECO:0000256" key="3">
    <source>
        <dbReference type="SAM" id="SignalP"/>
    </source>
</evidence>
<dbReference type="STRING" id="1144750.SAMN05443431_106221"/>
<sequence>MRHTNYLLVTIFIFLFSFTAVAQTETTEEDDKLSLDSGTLENQFEYLTKRSNNWRDQRGQSYEVVRNEWIAKLKSHTLDSLKVLKKELLDTQNKVSSQSQEVEQLKSSLSNTKTNLEETNQEKDSMSLFGLQMSKGGYNTLLWSIIAGLLAFLFFFIFKFKNSNAVTKEAKLKLEEIEEEFEEHRRNALEREQKVRRQLQDELNKSRNS</sequence>
<feature type="region of interest" description="Disordered" evidence="1">
    <location>
        <begin position="99"/>
        <end position="120"/>
    </location>
</feature>
<accession>A0A1I3QLV2</accession>
<proteinExistence type="predicted"/>
<feature type="chain" id="PRO_5011526978" description="tRNA (Guanine-N1)-methyltransferase" evidence="3">
    <location>
        <begin position="23"/>
        <end position="209"/>
    </location>
</feature>
<keyword evidence="2" id="KW-0812">Transmembrane</keyword>
<protein>
    <recommendedName>
        <fullName evidence="6">tRNA (Guanine-N1)-methyltransferase</fullName>
    </recommendedName>
</protein>
<name>A0A1I3QLV2_9FLAO</name>
<keyword evidence="2" id="KW-1133">Transmembrane helix</keyword>
<organism evidence="4 5">
    <name type="scientific">Olleya namhaensis</name>
    <dbReference type="NCBI Taxonomy" id="1144750"/>
    <lineage>
        <taxon>Bacteria</taxon>
        <taxon>Pseudomonadati</taxon>
        <taxon>Bacteroidota</taxon>
        <taxon>Flavobacteriia</taxon>
        <taxon>Flavobacteriales</taxon>
        <taxon>Flavobacteriaceae</taxon>
    </lineage>
</organism>
<evidence type="ECO:0000313" key="5">
    <source>
        <dbReference type="Proteomes" id="UP000199559"/>
    </source>
</evidence>
<dbReference type="EMBL" id="FORM01000006">
    <property type="protein sequence ID" value="SFJ35073.1"/>
    <property type="molecule type" value="Genomic_DNA"/>
</dbReference>
<feature type="transmembrane region" description="Helical" evidence="2">
    <location>
        <begin position="141"/>
        <end position="158"/>
    </location>
</feature>
<evidence type="ECO:0000256" key="2">
    <source>
        <dbReference type="SAM" id="Phobius"/>
    </source>
</evidence>
<dbReference type="AlphaFoldDB" id="A0A1I3QLV2"/>